<dbReference type="InterPro" id="IPR019400">
    <property type="entry name" value="Peptidase_C65_otubain"/>
</dbReference>
<comment type="caution">
    <text evidence="8">The sequence shown here is derived from an EMBL/GenBank/DDBJ whole genome shotgun (WGS) entry which is preliminary data.</text>
</comment>
<dbReference type="PANTHER" id="PTHR12931:SF15">
    <property type="entry name" value="UBIQUITIN THIOESTERASE OTUBAIN-LIKE"/>
    <property type="match status" value="1"/>
</dbReference>
<evidence type="ECO:0000256" key="1">
    <source>
        <dbReference type="ARBA" id="ARBA00000707"/>
    </source>
</evidence>
<evidence type="ECO:0000256" key="5">
    <source>
        <dbReference type="ARBA" id="ARBA00022801"/>
    </source>
</evidence>
<sequence length="273" mass="31108">MDADDELRAQAAAQEAEIEGIVKSRPLIGPKARDFVSDSEMRQILHRKTQESGFESLREELEGTEAFVRKIPSLESKYTGIRHVRGDGNCFYRSFVFRMFEVARTDNALRTRLLDVAREALPYLTDVGYEEVSIETFTDFCVETLESLDKLSQEDLEVLFGEDGESDYLVWFGRLACAGFLKHQPDRFLPFIPESFCDMNSFCSREVEPMGKEADQPQVIALAEYWQLRVCVEYIDSSDESTTSTHVFGPGDDDAPGDICLLYRPGHYEIIYA</sequence>
<evidence type="ECO:0000256" key="4">
    <source>
        <dbReference type="ARBA" id="ARBA00022786"/>
    </source>
</evidence>
<feature type="domain" description="OTU" evidence="7">
    <location>
        <begin position="79"/>
        <end position="273"/>
    </location>
</feature>
<comment type="catalytic activity">
    <reaction evidence="1">
        <text>Thiol-dependent hydrolysis of ester, thioester, amide, peptide and isopeptide bonds formed by the C-terminal Gly of ubiquitin (a 76-residue protein attached to proteins as an intracellular targeting signal).</text>
        <dbReference type="EC" id="3.4.19.12"/>
    </reaction>
</comment>
<dbReference type="Gene3D" id="1.20.1300.20">
    <property type="entry name" value="Peptidase C65 Otubain, subdomain 2"/>
    <property type="match status" value="1"/>
</dbReference>
<dbReference type="GO" id="GO:0004843">
    <property type="term" value="F:cysteine-type deubiquitinase activity"/>
    <property type="evidence" value="ECO:0007669"/>
    <property type="project" value="UniProtKB-EC"/>
</dbReference>
<dbReference type="CDD" id="cd22749">
    <property type="entry name" value="Otubain_C65"/>
    <property type="match status" value="1"/>
</dbReference>
<dbReference type="InterPro" id="IPR003323">
    <property type="entry name" value="OTU_dom"/>
</dbReference>
<keyword evidence="4" id="KW-0833">Ubl conjugation pathway</keyword>
<organism evidence="8 9">
    <name type="scientific">Hondaea fermentalgiana</name>
    <dbReference type="NCBI Taxonomy" id="2315210"/>
    <lineage>
        <taxon>Eukaryota</taxon>
        <taxon>Sar</taxon>
        <taxon>Stramenopiles</taxon>
        <taxon>Bigyra</taxon>
        <taxon>Labyrinthulomycetes</taxon>
        <taxon>Thraustochytrida</taxon>
        <taxon>Thraustochytriidae</taxon>
        <taxon>Hondaea</taxon>
    </lineage>
</organism>
<dbReference type="GO" id="GO:0071108">
    <property type="term" value="P:protein K48-linked deubiquitination"/>
    <property type="evidence" value="ECO:0007669"/>
    <property type="project" value="TreeGrafter"/>
</dbReference>
<dbReference type="Proteomes" id="UP000241890">
    <property type="component" value="Unassembled WGS sequence"/>
</dbReference>
<dbReference type="Gene3D" id="3.30.200.60">
    <property type="entry name" value="Peptidase C65 Otubain, subdomain 1"/>
    <property type="match status" value="1"/>
</dbReference>
<evidence type="ECO:0000313" key="8">
    <source>
        <dbReference type="EMBL" id="GBG26467.1"/>
    </source>
</evidence>
<evidence type="ECO:0000313" key="9">
    <source>
        <dbReference type="Proteomes" id="UP000241890"/>
    </source>
</evidence>
<dbReference type="GO" id="GO:0005634">
    <property type="term" value="C:nucleus"/>
    <property type="evidence" value="ECO:0007669"/>
    <property type="project" value="TreeGrafter"/>
</dbReference>
<name>A0A2R5G5Z3_9STRA</name>
<dbReference type="EMBL" id="BEYU01000021">
    <property type="protein sequence ID" value="GBG26467.1"/>
    <property type="molecule type" value="Genomic_DNA"/>
</dbReference>
<keyword evidence="3" id="KW-0645">Protease</keyword>
<dbReference type="InterPro" id="IPR038765">
    <property type="entry name" value="Papain-like_cys_pep_sf"/>
</dbReference>
<accession>A0A2R5G5Z3</accession>
<dbReference type="InterPro" id="IPR042468">
    <property type="entry name" value="Peptidase_C65_otubain_sub1"/>
</dbReference>
<dbReference type="Pfam" id="PF10275">
    <property type="entry name" value="Peptidase_C65"/>
    <property type="match status" value="1"/>
</dbReference>
<keyword evidence="9" id="KW-1185">Reference proteome</keyword>
<keyword evidence="6" id="KW-0788">Thiol protease</keyword>
<dbReference type="GO" id="GO:0006508">
    <property type="term" value="P:proteolysis"/>
    <property type="evidence" value="ECO:0007669"/>
    <property type="project" value="UniProtKB-KW"/>
</dbReference>
<dbReference type="PROSITE" id="PS50802">
    <property type="entry name" value="OTU"/>
    <property type="match status" value="1"/>
</dbReference>
<protein>
    <recommendedName>
        <fullName evidence="2">ubiquitinyl hydrolase 1</fullName>
        <ecNumber evidence="2">3.4.19.12</ecNumber>
    </recommendedName>
</protein>
<evidence type="ECO:0000259" key="7">
    <source>
        <dbReference type="PROSITE" id="PS50802"/>
    </source>
</evidence>
<dbReference type="InParanoid" id="A0A2R5G5Z3"/>
<evidence type="ECO:0000256" key="2">
    <source>
        <dbReference type="ARBA" id="ARBA00012759"/>
    </source>
</evidence>
<dbReference type="GO" id="GO:0043130">
    <property type="term" value="F:ubiquitin binding"/>
    <property type="evidence" value="ECO:0007669"/>
    <property type="project" value="TreeGrafter"/>
</dbReference>
<dbReference type="InterPro" id="IPR042467">
    <property type="entry name" value="Peptidase_C65_otubain_sub2"/>
</dbReference>
<dbReference type="AlphaFoldDB" id="A0A2R5G5Z3"/>
<keyword evidence="5" id="KW-0378">Hydrolase</keyword>
<reference evidence="8 9" key="1">
    <citation type="submission" date="2017-12" db="EMBL/GenBank/DDBJ databases">
        <title>Sequencing, de novo assembly and annotation of complete genome of a new Thraustochytrid species, strain FCC1311.</title>
        <authorList>
            <person name="Sedici K."/>
            <person name="Godart F."/>
            <person name="Aiese Cigliano R."/>
            <person name="Sanseverino W."/>
            <person name="Barakat M."/>
            <person name="Ortet P."/>
            <person name="Marechal E."/>
            <person name="Cagnac O."/>
            <person name="Amato A."/>
        </authorList>
    </citation>
    <scope>NUCLEOTIDE SEQUENCE [LARGE SCALE GENOMIC DNA]</scope>
</reference>
<proteinExistence type="predicted"/>
<dbReference type="PANTHER" id="PTHR12931">
    <property type="entry name" value="UBIQUITIN THIOLESTERASE PROTEIN OTUB"/>
    <property type="match status" value="1"/>
</dbReference>
<dbReference type="OrthoDB" id="18915at2759"/>
<gene>
    <name evidence="8" type="ORF">FCC1311_026882</name>
</gene>
<dbReference type="SUPFAM" id="SSF54001">
    <property type="entry name" value="Cysteine proteinases"/>
    <property type="match status" value="1"/>
</dbReference>
<dbReference type="EC" id="3.4.19.12" evidence="2"/>
<evidence type="ECO:0000256" key="6">
    <source>
        <dbReference type="ARBA" id="ARBA00022807"/>
    </source>
</evidence>
<evidence type="ECO:0000256" key="3">
    <source>
        <dbReference type="ARBA" id="ARBA00022670"/>
    </source>
</evidence>